<comment type="caution">
    <text evidence="1">The sequence shown here is derived from an EMBL/GenBank/DDBJ whole genome shotgun (WGS) entry which is preliminary data.</text>
</comment>
<organism evidence="1 2">
    <name type="scientific">Meganyctiphanes norvegica</name>
    <name type="common">Northern krill</name>
    <name type="synonym">Thysanopoda norvegica</name>
    <dbReference type="NCBI Taxonomy" id="48144"/>
    <lineage>
        <taxon>Eukaryota</taxon>
        <taxon>Metazoa</taxon>
        <taxon>Ecdysozoa</taxon>
        <taxon>Arthropoda</taxon>
        <taxon>Crustacea</taxon>
        <taxon>Multicrustacea</taxon>
        <taxon>Malacostraca</taxon>
        <taxon>Eumalacostraca</taxon>
        <taxon>Eucarida</taxon>
        <taxon>Euphausiacea</taxon>
        <taxon>Euphausiidae</taxon>
        <taxon>Meganyctiphanes</taxon>
    </lineage>
</organism>
<sequence length="115" mass="13453">MLPVLEIGKLAIKPHLQKIPFFGIMKGSRESSGSPFILSNQHTVRVDGYGRRYIYPSFVYSQESEMSFMIPPTVYTVHYNQWSSLDYHFLKFMLFGNSYFKKIIHPKDYLATIPH</sequence>
<name>A0AAV2RPV0_MEGNR</name>
<proteinExistence type="predicted"/>
<reference evidence="1 2" key="1">
    <citation type="submission" date="2024-05" db="EMBL/GenBank/DDBJ databases">
        <authorList>
            <person name="Wallberg A."/>
        </authorList>
    </citation>
    <scope>NUCLEOTIDE SEQUENCE [LARGE SCALE GENOMIC DNA]</scope>
</reference>
<gene>
    <name evidence="1" type="ORF">MNOR_LOCUS26368</name>
</gene>
<keyword evidence="2" id="KW-1185">Reference proteome</keyword>
<evidence type="ECO:0000313" key="2">
    <source>
        <dbReference type="Proteomes" id="UP001497623"/>
    </source>
</evidence>
<dbReference type="EMBL" id="CAXKWB010026238">
    <property type="protein sequence ID" value="CAL4129828.1"/>
    <property type="molecule type" value="Genomic_DNA"/>
</dbReference>
<dbReference type="Proteomes" id="UP001497623">
    <property type="component" value="Unassembled WGS sequence"/>
</dbReference>
<evidence type="ECO:0000313" key="1">
    <source>
        <dbReference type="EMBL" id="CAL4129828.1"/>
    </source>
</evidence>
<protein>
    <submittedName>
        <fullName evidence="1">Uncharacterized protein</fullName>
    </submittedName>
</protein>
<dbReference type="AlphaFoldDB" id="A0AAV2RPV0"/>
<accession>A0AAV2RPV0</accession>